<proteinExistence type="inferred from homology"/>
<protein>
    <recommendedName>
        <fullName evidence="2">Paraneoplastic antigen Ma-like N-terminal domain-containing protein</fullName>
    </recommendedName>
</protein>
<dbReference type="InterPro" id="IPR026523">
    <property type="entry name" value="PNMA"/>
</dbReference>
<dbReference type="PANTHER" id="PTHR23095">
    <property type="entry name" value="PARANEOPLASTIC ANTIGEN"/>
    <property type="match status" value="1"/>
</dbReference>
<name>A0A8C0X5Q3_CASCN</name>
<dbReference type="Pfam" id="PF20846">
    <property type="entry name" value="PNMA_N"/>
    <property type="match status" value="1"/>
</dbReference>
<reference evidence="3" key="1">
    <citation type="submission" date="2023-09" db="UniProtKB">
        <authorList>
            <consortium name="Ensembl"/>
        </authorList>
    </citation>
    <scope>IDENTIFICATION</scope>
</reference>
<comment type="similarity">
    <text evidence="1">Belongs to the PNMA family.</text>
</comment>
<sequence>MNRHPVGSKMAVSLLQNWCRGLDVDEHRALLVTGIPEDLEPVDIEAILQPTLLPLGQFRLLAVSAMSQEKAKAALIHPAMLGPSCFPSPASSRTSCLLLFPVQVCPCPQPSVGSFNPTTFSALDARLKVCN</sequence>
<dbReference type="InterPro" id="IPR048271">
    <property type="entry name" value="PNMA_N"/>
</dbReference>
<organism evidence="3">
    <name type="scientific">Castor canadensis</name>
    <name type="common">American beaver</name>
    <dbReference type="NCBI Taxonomy" id="51338"/>
    <lineage>
        <taxon>Eukaryota</taxon>
        <taxon>Metazoa</taxon>
        <taxon>Chordata</taxon>
        <taxon>Craniata</taxon>
        <taxon>Vertebrata</taxon>
        <taxon>Euteleostomi</taxon>
        <taxon>Mammalia</taxon>
        <taxon>Eutheria</taxon>
        <taxon>Euarchontoglires</taxon>
        <taxon>Glires</taxon>
        <taxon>Rodentia</taxon>
        <taxon>Castorimorpha</taxon>
        <taxon>Castoridae</taxon>
        <taxon>Castor</taxon>
    </lineage>
</organism>
<feature type="domain" description="Paraneoplastic antigen Ma-like N-terminal" evidence="2">
    <location>
        <begin position="10"/>
        <end position="77"/>
    </location>
</feature>
<dbReference type="PANTHER" id="PTHR23095:SF45">
    <property type="entry name" value="PARANEOPLASTIC ANTIGEN-LIKE PROTEIN 8B"/>
    <property type="match status" value="1"/>
</dbReference>
<dbReference type="AlphaFoldDB" id="A0A8C0X5Q3"/>
<evidence type="ECO:0000256" key="1">
    <source>
        <dbReference type="ARBA" id="ARBA00007024"/>
    </source>
</evidence>
<dbReference type="Ensembl" id="ENSCCNT00000028152.1">
    <property type="protein sequence ID" value="ENSCCNP00000021932.1"/>
    <property type="gene ID" value="ENSCCNG00000021649.1"/>
</dbReference>
<accession>A0A8C0X5Q3</accession>
<evidence type="ECO:0000259" key="2">
    <source>
        <dbReference type="Pfam" id="PF20846"/>
    </source>
</evidence>
<evidence type="ECO:0000313" key="3">
    <source>
        <dbReference type="Ensembl" id="ENSCCNP00000021932.1"/>
    </source>
</evidence>